<comment type="caution">
    <text evidence="2">The sequence shown here is derived from an EMBL/GenBank/DDBJ whole genome shotgun (WGS) entry which is preliminary data.</text>
</comment>
<sequence length="231" mass="25959">MREPFIFNLYHGGVEGARLETILPQFDRVLSDVCALIDDTLRDIVVKSIFKASLEGYVWVLLDGGPSRAFSDFDVVMMEDDLNILKDLFVADGEGLPRSLVEEEPRFAHQILSLFSLRAESVIQLLMTSSEHSSGLEAHKYGHRHLGDAHTLIRVLCHKKEREASKFLKRHYNLPASSVYDEASAEDTSMKSPLMADLIKRSASFRHSWQISLKGVLRFVGLTKAVAVSDL</sequence>
<accession>A0ABS8RLR3</accession>
<dbReference type="PROSITE" id="PS51259">
    <property type="entry name" value="MHD2"/>
    <property type="match status" value="1"/>
</dbReference>
<keyword evidence="3" id="KW-1185">Reference proteome</keyword>
<dbReference type="PANTHER" id="PTHR31280:SF3">
    <property type="entry name" value="DNA TOPOISOMERASE 4 SUBUNIT B (DUF810)"/>
    <property type="match status" value="1"/>
</dbReference>
<evidence type="ECO:0000259" key="1">
    <source>
        <dbReference type="PROSITE" id="PS51259"/>
    </source>
</evidence>
<evidence type="ECO:0000313" key="2">
    <source>
        <dbReference type="EMBL" id="MCD7447585.1"/>
    </source>
</evidence>
<gene>
    <name evidence="2" type="ORF">HAX54_032203</name>
</gene>
<dbReference type="InterPro" id="IPR057984">
    <property type="entry name" value="PATROL1_C"/>
</dbReference>
<dbReference type="InterPro" id="IPR008528">
    <property type="entry name" value="unc-13_homologue"/>
</dbReference>
<name>A0ABS8RLR3_DATST</name>
<evidence type="ECO:0000313" key="3">
    <source>
        <dbReference type="Proteomes" id="UP000823775"/>
    </source>
</evidence>
<organism evidence="2 3">
    <name type="scientific">Datura stramonium</name>
    <name type="common">Jimsonweed</name>
    <name type="synonym">Common thornapple</name>
    <dbReference type="NCBI Taxonomy" id="4076"/>
    <lineage>
        <taxon>Eukaryota</taxon>
        <taxon>Viridiplantae</taxon>
        <taxon>Streptophyta</taxon>
        <taxon>Embryophyta</taxon>
        <taxon>Tracheophyta</taxon>
        <taxon>Spermatophyta</taxon>
        <taxon>Magnoliopsida</taxon>
        <taxon>eudicotyledons</taxon>
        <taxon>Gunneridae</taxon>
        <taxon>Pentapetalae</taxon>
        <taxon>asterids</taxon>
        <taxon>lamiids</taxon>
        <taxon>Solanales</taxon>
        <taxon>Solanaceae</taxon>
        <taxon>Solanoideae</taxon>
        <taxon>Datureae</taxon>
        <taxon>Datura</taxon>
    </lineage>
</organism>
<dbReference type="EMBL" id="JACEIK010000041">
    <property type="protein sequence ID" value="MCD7447585.1"/>
    <property type="molecule type" value="Genomic_DNA"/>
</dbReference>
<dbReference type="InterPro" id="IPR014772">
    <property type="entry name" value="Munc13_dom-2"/>
</dbReference>
<dbReference type="Proteomes" id="UP000823775">
    <property type="component" value="Unassembled WGS sequence"/>
</dbReference>
<protein>
    <recommendedName>
        <fullName evidence="1">MHD2 domain-containing protein</fullName>
    </recommendedName>
</protein>
<feature type="domain" description="MHD2" evidence="1">
    <location>
        <begin position="16"/>
        <end position="126"/>
    </location>
</feature>
<dbReference type="Pfam" id="PF25761">
    <property type="entry name" value="TPR_PATROL1"/>
    <property type="match status" value="1"/>
</dbReference>
<reference evidence="2 3" key="1">
    <citation type="journal article" date="2021" name="BMC Genomics">
        <title>Datura genome reveals duplications of psychoactive alkaloid biosynthetic genes and high mutation rate following tissue culture.</title>
        <authorList>
            <person name="Rajewski A."/>
            <person name="Carter-House D."/>
            <person name="Stajich J."/>
            <person name="Litt A."/>
        </authorList>
    </citation>
    <scope>NUCLEOTIDE SEQUENCE [LARGE SCALE GENOMIC DNA]</scope>
    <source>
        <strain evidence="2">AR-01</strain>
    </source>
</reference>
<proteinExistence type="predicted"/>
<dbReference type="PANTHER" id="PTHR31280">
    <property type="entry name" value="PROTEIN UNC-13 HOMOLOG"/>
    <property type="match status" value="1"/>
</dbReference>